<organism evidence="3 4">
    <name type="scientific">Streptomyces boncukensis</name>
    <dbReference type="NCBI Taxonomy" id="2711219"/>
    <lineage>
        <taxon>Bacteria</taxon>
        <taxon>Bacillati</taxon>
        <taxon>Actinomycetota</taxon>
        <taxon>Actinomycetes</taxon>
        <taxon>Kitasatosporales</taxon>
        <taxon>Streptomycetaceae</taxon>
        <taxon>Streptomyces</taxon>
    </lineage>
</organism>
<dbReference type="Proteomes" id="UP000477722">
    <property type="component" value="Unassembled WGS sequence"/>
</dbReference>
<feature type="region of interest" description="Disordered" evidence="1">
    <location>
        <begin position="94"/>
        <end position="113"/>
    </location>
</feature>
<dbReference type="Pfam" id="PF04233">
    <property type="entry name" value="Phage_Mu_F"/>
    <property type="match status" value="1"/>
</dbReference>
<dbReference type="InterPro" id="IPR006528">
    <property type="entry name" value="Phage_head_morphogenesis_dom"/>
</dbReference>
<evidence type="ECO:0000313" key="4">
    <source>
        <dbReference type="Proteomes" id="UP000477722"/>
    </source>
</evidence>
<dbReference type="EMBL" id="JAAKZZ010000203">
    <property type="protein sequence ID" value="NGO70508.1"/>
    <property type="molecule type" value="Genomic_DNA"/>
</dbReference>
<feature type="compositionally biased region" description="Basic and acidic residues" evidence="1">
    <location>
        <begin position="104"/>
        <end position="113"/>
    </location>
</feature>
<gene>
    <name evidence="3" type="ORF">G5C65_19545</name>
</gene>
<keyword evidence="4" id="KW-1185">Reference proteome</keyword>
<reference evidence="3 4" key="1">
    <citation type="submission" date="2020-02" db="EMBL/GenBank/DDBJ databases">
        <title>Whole-genome analyses of novel actinobacteria.</title>
        <authorList>
            <person name="Sahin N."/>
            <person name="Tatar D."/>
        </authorList>
    </citation>
    <scope>NUCLEOTIDE SEQUENCE [LARGE SCALE GENOMIC DNA]</scope>
    <source>
        <strain evidence="3 4">SB3404</strain>
    </source>
</reference>
<evidence type="ECO:0000259" key="2">
    <source>
        <dbReference type="Pfam" id="PF04233"/>
    </source>
</evidence>
<name>A0A6G4WZF7_9ACTN</name>
<protein>
    <recommendedName>
        <fullName evidence="2">Phage head morphogenesis domain-containing protein</fullName>
    </recommendedName>
</protein>
<accession>A0A6G4WZF7</accession>
<comment type="caution">
    <text evidence="3">The sequence shown here is derived from an EMBL/GenBank/DDBJ whole genome shotgun (WGS) entry which is preliminary data.</text>
</comment>
<feature type="domain" description="Phage head morphogenesis" evidence="2">
    <location>
        <begin position="130"/>
        <end position="252"/>
    </location>
</feature>
<evidence type="ECO:0000313" key="3">
    <source>
        <dbReference type="EMBL" id="NGO70508.1"/>
    </source>
</evidence>
<evidence type="ECO:0000256" key="1">
    <source>
        <dbReference type="SAM" id="MobiDB-lite"/>
    </source>
</evidence>
<sequence>MAPRDPWLAARMHQRAQLAAGEAELHPAVQRAVAEYLAAVRAGILDDRTTALTAAAGDAGPDWAGWPDASVWTRLVQRHIAPAWRAVWGRSYRRTAPQAPDGAGEGRADDEGESLAERLRGFPGRVWERLRRAVRDGLDRGESPAQLRDRVATLTTLEGWTGDALTMTRTEVHTALNAGALAAALDEQARTRRPWTKVWLATNDARTRATHRAAEGQQQPLRQPFTVGAAALQFPGDPRGPAGEVINCRCAAQYRPL</sequence>
<proteinExistence type="predicted"/>
<dbReference type="AlphaFoldDB" id="A0A6G4WZF7"/>
<dbReference type="RefSeq" id="WP_165300173.1">
    <property type="nucleotide sequence ID" value="NZ_JAAKZZ010000203.1"/>
</dbReference>